<dbReference type="GO" id="GO:0008094">
    <property type="term" value="F:ATP-dependent activity, acting on DNA"/>
    <property type="evidence" value="ECO:0000318"/>
    <property type="project" value="GO_Central"/>
</dbReference>
<feature type="domain" description="RecA family profile 1" evidence="11">
    <location>
        <begin position="130"/>
        <end position="309"/>
    </location>
</feature>
<dbReference type="GO" id="GO:0000723">
    <property type="term" value="P:telomere maintenance"/>
    <property type="evidence" value="ECO:0000318"/>
    <property type="project" value="GO_Central"/>
</dbReference>
<dbReference type="InterPro" id="IPR003593">
    <property type="entry name" value="AAA+_ATPase"/>
</dbReference>
<dbReference type="GO" id="GO:0005815">
    <property type="term" value="C:microtubule organizing center"/>
    <property type="evidence" value="ECO:0000318"/>
    <property type="project" value="GO_Central"/>
</dbReference>
<comment type="subcellular location">
    <subcellularLocation>
        <location evidence="1">Nucleus</location>
    </subcellularLocation>
</comment>
<evidence type="ECO:0000256" key="1">
    <source>
        <dbReference type="ARBA" id="ARBA00004123"/>
    </source>
</evidence>
<dbReference type="Pfam" id="PF08423">
    <property type="entry name" value="Rad51"/>
    <property type="match status" value="1"/>
</dbReference>
<dbReference type="PROSITE" id="PS50162">
    <property type="entry name" value="RECA_2"/>
    <property type="match status" value="1"/>
</dbReference>
<dbReference type="Gene3D" id="3.40.50.300">
    <property type="entry name" value="P-loop containing nucleotide triphosphate hydrolases"/>
    <property type="match status" value="1"/>
</dbReference>
<dbReference type="CDD" id="cd19489">
    <property type="entry name" value="Rad51D"/>
    <property type="match status" value="1"/>
</dbReference>
<dbReference type="STRING" id="71139.A0A059AG45"/>
<dbReference type="SUPFAM" id="SSF52540">
    <property type="entry name" value="P-loop containing nucleoside triphosphate hydrolases"/>
    <property type="match status" value="1"/>
</dbReference>
<dbReference type="GO" id="GO:0000724">
    <property type="term" value="P:double-strand break repair via homologous recombination"/>
    <property type="evidence" value="ECO:0000318"/>
    <property type="project" value="GO_Central"/>
</dbReference>
<dbReference type="Gramene" id="KCW52729">
    <property type="protein sequence ID" value="KCW52729"/>
    <property type="gene ID" value="EUGRSUZ_J02088"/>
</dbReference>
<organism evidence="12">
    <name type="scientific">Eucalyptus grandis</name>
    <name type="common">Flooded gum</name>
    <dbReference type="NCBI Taxonomy" id="71139"/>
    <lineage>
        <taxon>Eukaryota</taxon>
        <taxon>Viridiplantae</taxon>
        <taxon>Streptophyta</taxon>
        <taxon>Embryophyta</taxon>
        <taxon>Tracheophyta</taxon>
        <taxon>Spermatophyta</taxon>
        <taxon>Magnoliopsida</taxon>
        <taxon>eudicotyledons</taxon>
        <taxon>Gunneridae</taxon>
        <taxon>Pentapetalae</taxon>
        <taxon>rosids</taxon>
        <taxon>malvids</taxon>
        <taxon>Myrtales</taxon>
        <taxon>Myrtaceae</taxon>
        <taxon>Myrtoideae</taxon>
        <taxon>Eucalypteae</taxon>
        <taxon>Eucalyptus</taxon>
    </lineage>
</organism>
<dbReference type="FunCoup" id="A0A059AG45">
    <property type="interactions" value="2079"/>
</dbReference>
<evidence type="ECO:0000256" key="3">
    <source>
        <dbReference type="ARBA" id="ARBA00022741"/>
    </source>
</evidence>
<keyword evidence="8" id="KW-0234">DNA repair</keyword>
<dbReference type="FunFam" id="3.40.50.300:FF:001665">
    <property type="entry name" value="DNA repair protein RAD51 4"/>
    <property type="match status" value="1"/>
</dbReference>
<evidence type="ECO:0000256" key="9">
    <source>
        <dbReference type="ARBA" id="ARBA00023242"/>
    </source>
</evidence>
<dbReference type="InterPro" id="IPR013632">
    <property type="entry name" value="Rad51_C"/>
</dbReference>
<comment type="similarity">
    <text evidence="2">Belongs to the RecA family. RAD51 subfamily.</text>
</comment>
<dbReference type="SMART" id="SM00382">
    <property type="entry name" value="AAA"/>
    <property type="match status" value="1"/>
</dbReference>
<dbReference type="GO" id="GO:0140664">
    <property type="term" value="F:ATP-dependent DNA damage sensor activity"/>
    <property type="evidence" value="ECO:0007669"/>
    <property type="project" value="InterPro"/>
</dbReference>
<evidence type="ECO:0000256" key="5">
    <source>
        <dbReference type="ARBA" id="ARBA00022840"/>
    </source>
</evidence>
<dbReference type="InterPro" id="IPR027417">
    <property type="entry name" value="P-loop_NTPase"/>
</dbReference>
<dbReference type="GO" id="GO:0007131">
    <property type="term" value="P:reciprocal meiotic recombination"/>
    <property type="evidence" value="ECO:0000318"/>
    <property type="project" value="GO_Central"/>
</dbReference>
<dbReference type="EMBL" id="KK198762">
    <property type="protein sequence ID" value="KCW52729.1"/>
    <property type="molecule type" value="Genomic_DNA"/>
</dbReference>
<sequence length="366" mass="40374">MSEIGRRFTARRVNRKEGQRRAQESHSCCSALLVASFGKVTIVQGMASLKRLETEFPILDPDFQSFCALRGIFTVQDFLIRDLQSLVADAEQQPSSERFMQAINQVLYVIDGLHQPWLNGVDLMEDAQKNKHVLSTGCEGMDFLLRGGLRRGQVTELAGPSSSGKTQFCLLTASTVAYKHMGGVIYIDTGNSFSAKRIARFLNQISCPASEEMQPRVLQEVMNSILCHSVYDIFSMFDVLHCLESKLKYQMCRGDNDERLIIIDSISSLITPILGSSGSQGRALMVSAMSLLKKLAHEYNLAVLVTNHTVGGDGGIPKPALGESWKTLPHVRLLLSRDCGSNTYQVSLLKHPSIASGKAAKFIIND</sequence>
<protein>
    <recommendedName>
        <fullName evidence="11">RecA family profile 1 domain-containing protein</fullName>
    </recommendedName>
</protein>
<dbReference type="GO" id="GO:0042148">
    <property type="term" value="P:DNA strand invasion"/>
    <property type="evidence" value="ECO:0000318"/>
    <property type="project" value="GO_Central"/>
</dbReference>
<proteinExistence type="inferred from homology"/>
<gene>
    <name evidence="12" type="ORF">EUGRSUZ_J02088</name>
</gene>
<dbReference type="InterPro" id="IPR047323">
    <property type="entry name" value="Rad51D_C"/>
</dbReference>
<evidence type="ECO:0000256" key="4">
    <source>
        <dbReference type="ARBA" id="ARBA00022763"/>
    </source>
</evidence>
<reference evidence="12" key="1">
    <citation type="submission" date="2013-07" db="EMBL/GenBank/DDBJ databases">
        <title>The genome of Eucalyptus grandis.</title>
        <authorList>
            <person name="Schmutz J."/>
            <person name="Hayes R."/>
            <person name="Myburg A."/>
            <person name="Tuskan G."/>
            <person name="Grattapaglia D."/>
            <person name="Rokhsar D.S."/>
        </authorList>
    </citation>
    <scope>NUCLEOTIDE SEQUENCE</scope>
    <source>
        <tissue evidence="12">Leaf extractions</tissue>
    </source>
</reference>
<evidence type="ECO:0000256" key="2">
    <source>
        <dbReference type="ARBA" id="ARBA00007095"/>
    </source>
</evidence>
<keyword evidence="7" id="KW-0233">DNA recombination</keyword>
<name>A0A059AG45_EUCGR</name>
<evidence type="ECO:0000259" key="11">
    <source>
        <dbReference type="PROSITE" id="PS50162"/>
    </source>
</evidence>
<dbReference type="InParanoid" id="A0A059AG45"/>
<dbReference type="eggNOG" id="KOG1433">
    <property type="taxonomic scope" value="Eukaryota"/>
</dbReference>
<evidence type="ECO:0000256" key="7">
    <source>
        <dbReference type="ARBA" id="ARBA00023172"/>
    </source>
</evidence>
<dbReference type="GO" id="GO:0005657">
    <property type="term" value="C:replication fork"/>
    <property type="evidence" value="ECO:0000318"/>
    <property type="project" value="GO_Central"/>
</dbReference>
<keyword evidence="9" id="KW-0539">Nucleus</keyword>
<keyword evidence="3" id="KW-0547">Nucleotide-binding</keyword>
<keyword evidence="5" id="KW-0067">ATP-binding</keyword>
<dbReference type="GO" id="GO:0005524">
    <property type="term" value="F:ATP binding"/>
    <property type="evidence" value="ECO:0007669"/>
    <property type="project" value="UniProtKB-KW"/>
</dbReference>
<dbReference type="AlphaFoldDB" id="A0A059AG45"/>
<evidence type="ECO:0000313" key="12">
    <source>
        <dbReference type="EMBL" id="KCW52729.1"/>
    </source>
</evidence>
<accession>A0A059AG45</accession>
<dbReference type="OMA" id="QRIHTFR"/>
<evidence type="ECO:0000256" key="8">
    <source>
        <dbReference type="ARBA" id="ARBA00023204"/>
    </source>
</evidence>
<keyword evidence="6" id="KW-0238">DNA-binding</keyword>
<dbReference type="GO" id="GO:0033063">
    <property type="term" value="C:Rad51B-Rad51C-Rad51D-XRCC2 complex"/>
    <property type="evidence" value="ECO:0000318"/>
    <property type="project" value="GO_Central"/>
</dbReference>
<dbReference type="PANTHER" id="PTHR46457:SF1">
    <property type="entry name" value="DNA REPAIR PROTEIN RAD51 HOMOLOG 4"/>
    <property type="match status" value="1"/>
</dbReference>
<comment type="function">
    <text evidence="10">Involved in the homologous recombination repair (HRR) pathway of double-stranded DNA breaks arising during DNA replication or induced by DNA-damaging agents.</text>
</comment>
<evidence type="ECO:0000256" key="10">
    <source>
        <dbReference type="ARBA" id="ARBA00056000"/>
    </source>
</evidence>
<dbReference type="GO" id="GO:0003697">
    <property type="term" value="F:single-stranded DNA binding"/>
    <property type="evidence" value="ECO:0000318"/>
    <property type="project" value="GO_Central"/>
</dbReference>
<dbReference type="InterPro" id="IPR051988">
    <property type="entry name" value="HRR_RAD51_Paralog"/>
</dbReference>
<dbReference type="InterPro" id="IPR020588">
    <property type="entry name" value="RecA_ATP-bd"/>
</dbReference>
<dbReference type="PANTHER" id="PTHR46457">
    <property type="entry name" value="DNA REPAIR PROTEIN RAD51 HOMOLOG 4"/>
    <property type="match status" value="1"/>
</dbReference>
<keyword evidence="4" id="KW-0227">DNA damage</keyword>
<evidence type="ECO:0000256" key="6">
    <source>
        <dbReference type="ARBA" id="ARBA00023125"/>
    </source>
</evidence>